<accession>A0A1T5GNE0</accession>
<dbReference type="STRING" id="651661.SAMN05660293_04171"/>
<dbReference type="EMBL" id="FUZA01000006">
    <property type="protein sequence ID" value="SKC09907.1"/>
    <property type="molecule type" value="Genomic_DNA"/>
</dbReference>
<organism evidence="2 3">
    <name type="scientific">Dyadobacter psychrophilus</name>
    <dbReference type="NCBI Taxonomy" id="651661"/>
    <lineage>
        <taxon>Bacteria</taxon>
        <taxon>Pseudomonadati</taxon>
        <taxon>Bacteroidota</taxon>
        <taxon>Cytophagia</taxon>
        <taxon>Cytophagales</taxon>
        <taxon>Spirosomataceae</taxon>
        <taxon>Dyadobacter</taxon>
    </lineage>
</organism>
<evidence type="ECO:0000256" key="1">
    <source>
        <dbReference type="SAM" id="SignalP"/>
    </source>
</evidence>
<feature type="chain" id="PRO_5013341290" evidence="1">
    <location>
        <begin position="31"/>
        <end position="163"/>
    </location>
</feature>
<sequence length="163" mass="18271">MKKHTRMSPLKFTLLISCCLFSFTNAFSQAYDPEIMLTVKLLFDGMRAGDSTKVRNAFALGAVMMSVPKDPKDSLAVKKSSIDGFVKAVGTPHPDKWDEQIYNVDISCDLPMAIVWAPYKFYLGDKFSHCGVNVFTLIRMSNGWKITSVTDTRRKENCLVSAN</sequence>
<keyword evidence="1" id="KW-0732">Signal</keyword>
<evidence type="ECO:0000313" key="2">
    <source>
        <dbReference type="EMBL" id="SKC09907.1"/>
    </source>
</evidence>
<keyword evidence="3" id="KW-1185">Reference proteome</keyword>
<protein>
    <submittedName>
        <fullName evidence="2">Putative lumazine-binding</fullName>
    </submittedName>
</protein>
<gene>
    <name evidence="2" type="ORF">SAMN05660293_04171</name>
</gene>
<proteinExistence type="predicted"/>
<evidence type="ECO:0000313" key="3">
    <source>
        <dbReference type="Proteomes" id="UP000190897"/>
    </source>
</evidence>
<dbReference type="Proteomes" id="UP000190897">
    <property type="component" value="Unassembled WGS sequence"/>
</dbReference>
<dbReference type="Pfam" id="PF12893">
    <property type="entry name" value="Lumazine_bd_2"/>
    <property type="match status" value="1"/>
</dbReference>
<feature type="signal peptide" evidence="1">
    <location>
        <begin position="1"/>
        <end position="30"/>
    </location>
</feature>
<dbReference type="InterPro" id="IPR032710">
    <property type="entry name" value="NTF2-like_dom_sf"/>
</dbReference>
<reference evidence="3" key="1">
    <citation type="submission" date="2017-02" db="EMBL/GenBank/DDBJ databases">
        <authorList>
            <person name="Varghese N."/>
            <person name="Submissions S."/>
        </authorList>
    </citation>
    <scope>NUCLEOTIDE SEQUENCE [LARGE SCALE GENOMIC DNA]</scope>
    <source>
        <strain evidence="3">DSM 22270</strain>
    </source>
</reference>
<dbReference type="RefSeq" id="WP_229208503.1">
    <property type="nucleotide sequence ID" value="NZ_FUZA01000006.1"/>
</dbReference>
<dbReference type="Gene3D" id="3.10.450.50">
    <property type="match status" value="1"/>
</dbReference>
<name>A0A1T5GNE0_9BACT</name>
<dbReference type="SUPFAM" id="SSF54427">
    <property type="entry name" value="NTF2-like"/>
    <property type="match status" value="1"/>
</dbReference>
<dbReference type="InterPro" id="IPR039437">
    <property type="entry name" value="FrzH/put_lumazine-bd"/>
</dbReference>
<dbReference type="AlphaFoldDB" id="A0A1T5GNE0"/>